<dbReference type="PROSITE" id="PS01348">
    <property type="entry name" value="MRAY_2"/>
    <property type="match status" value="1"/>
</dbReference>
<evidence type="ECO:0000256" key="7">
    <source>
        <dbReference type="PIRSR" id="PIRSR600715-1"/>
    </source>
</evidence>
<dbReference type="Pfam" id="PF00953">
    <property type="entry name" value="Glycos_transf_4"/>
    <property type="match status" value="1"/>
</dbReference>
<feature type="binding site" evidence="7">
    <location>
        <position position="152"/>
    </location>
    <ligand>
        <name>Mg(2+)</name>
        <dbReference type="ChEBI" id="CHEBI:18420"/>
    </ligand>
</feature>
<dbReference type="InterPro" id="IPR000715">
    <property type="entry name" value="Glycosyl_transferase_4"/>
</dbReference>
<keyword evidence="11" id="KW-1185">Reference proteome</keyword>
<keyword evidence="4 9" id="KW-0812">Transmembrane</keyword>
<dbReference type="PANTHER" id="PTHR22926">
    <property type="entry name" value="PHOSPHO-N-ACETYLMURAMOYL-PENTAPEPTIDE-TRANSFERASE"/>
    <property type="match status" value="1"/>
</dbReference>
<feature type="transmembrane region" description="Helical" evidence="9">
    <location>
        <begin position="215"/>
        <end position="235"/>
    </location>
</feature>
<keyword evidence="2" id="KW-1003">Cell membrane</keyword>
<evidence type="ECO:0000313" key="11">
    <source>
        <dbReference type="Proteomes" id="UP000651668"/>
    </source>
</evidence>
<reference evidence="10" key="2">
    <citation type="submission" date="2020-09" db="EMBL/GenBank/DDBJ databases">
        <authorList>
            <person name="Sun Q."/>
            <person name="Zhou Y."/>
        </authorList>
    </citation>
    <scope>NUCLEOTIDE SEQUENCE</scope>
    <source>
        <strain evidence="10">CGMCC 1.15343</strain>
    </source>
</reference>
<gene>
    <name evidence="10" type="ORF">GCM10011387_17550</name>
</gene>
<evidence type="ECO:0000256" key="9">
    <source>
        <dbReference type="SAM" id="Phobius"/>
    </source>
</evidence>
<comment type="cofactor">
    <cofactor evidence="7">
        <name>Mg(2+)</name>
        <dbReference type="ChEBI" id="CHEBI:18420"/>
    </cofactor>
</comment>
<feature type="transmembrane region" description="Helical" evidence="9">
    <location>
        <begin position="332"/>
        <end position="353"/>
    </location>
</feature>
<feature type="region of interest" description="Disordered" evidence="8">
    <location>
        <begin position="368"/>
        <end position="391"/>
    </location>
</feature>
<dbReference type="EMBL" id="BMIL01000005">
    <property type="protein sequence ID" value="GGC64414.1"/>
    <property type="molecule type" value="Genomic_DNA"/>
</dbReference>
<dbReference type="GO" id="GO:0071555">
    <property type="term" value="P:cell wall organization"/>
    <property type="evidence" value="ECO:0007669"/>
    <property type="project" value="TreeGrafter"/>
</dbReference>
<sequence length="391" mass="41781">MQVLLVFLTSLSFVVIALPQIIAIAVKKKLFDIPLESRRVHKQLVPQFGGIALFLAFLFTYTLFIPAATLSQANIIIAASLIVFLTGLKDDILAIAPLAKFIPQVFSALLLILAGGFRIDNLHGVLGIYELPAIAGLLLTLVFVVGIVNAFNLIDGIDGLAGTIGSICMFMFALLFHQAEAPMWSLMALSLAAALLGFLYYNITPAKIFMGDCGSLFLGLMAAVFSIQYLNIGAAGPLAAGAAEPLASGAANGGWRIAMVAAVLMVPVFDTLRVFALRLRKGSSPFTADDNHLHHRLLAMGLNHIRATSILSGCTILFITLSWSMRAMNVNLVLLTLVLTALIGNEILAFIALRSRRINAHDAHEAASSSGACEDPEVHSSPQFLQNASEI</sequence>
<keyword evidence="5 9" id="KW-1133">Transmembrane helix</keyword>
<dbReference type="GO" id="GO:0016780">
    <property type="term" value="F:phosphotransferase activity, for other substituted phosphate groups"/>
    <property type="evidence" value="ECO:0007669"/>
    <property type="project" value="InterPro"/>
</dbReference>
<evidence type="ECO:0000256" key="5">
    <source>
        <dbReference type="ARBA" id="ARBA00022989"/>
    </source>
</evidence>
<dbReference type="GO" id="GO:0005886">
    <property type="term" value="C:plasma membrane"/>
    <property type="evidence" value="ECO:0007669"/>
    <property type="project" value="UniProtKB-SubCell"/>
</dbReference>
<feature type="transmembrane region" description="Helical" evidence="9">
    <location>
        <begin position="183"/>
        <end position="203"/>
    </location>
</feature>
<keyword evidence="7" id="KW-0460">Magnesium</keyword>
<reference evidence="10" key="1">
    <citation type="journal article" date="2014" name="Int. J. Syst. Evol. Microbiol.">
        <title>Complete genome sequence of Corynebacterium casei LMG S-19264T (=DSM 44701T), isolated from a smear-ripened cheese.</title>
        <authorList>
            <consortium name="US DOE Joint Genome Institute (JGI-PGF)"/>
            <person name="Walter F."/>
            <person name="Albersmeier A."/>
            <person name="Kalinowski J."/>
            <person name="Ruckert C."/>
        </authorList>
    </citation>
    <scope>NUCLEOTIDE SEQUENCE</scope>
    <source>
        <strain evidence="10">CGMCC 1.15343</strain>
    </source>
</reference>
<feature type="compositionally biased region" description="Polar residues" evidence="8">
    <location>
        <begin position="380"/>
        <end position="391"/>
    </location>
</feature>
<dbReference type="InterPro" id="IPR018480">
    <property type="entry name" value="PNAcMuramoyl-5peptid_Trfase_CS"/>
</dbReference>
<feature type="transmembrane region" description="Helical" evidence="9">
    <location>
        <begin position="297"/>
        <end position="320"/>
    </location>
</feature>
<evidence type="ECO:0000256" key="6">
    <source>
        <dbReference type="ARBA" id="ARBA00023136"/>
    </source>
</evidence>
<dbReference type="RefSeq" id="WP_188626508.1">
    <property type="nucleotide sequence ID" value="NZ_BMIL01000005.1"/>
</dbReference>
<evidence type="ECO:0000256" key="4">
    <source>
        <dbReference type="ARBA" id="ARBA00022692"/>
    </source>
</evidence>
<dbReference type="CDD" id="cd06853">
    <property type="entry name" value="GT_WecA_like"/>
    <property type="match status" value="1"/>
</dbReference>
<comment type="caution">
    <text evidence="10">The sequence shown here is derived from an EMBL/GenBank/DDBJ whole genome shotgun (WGS) entry which is preliminary data.</text>
</comment>
<evidence type="ECO:0000256" key="1">
    <source>
        <dbReference type="ARBA" id="ARBA00004651"/>
    </source>
</evidence>
<accession>A0A916UAY5</accession>
<organism evidence="10 11">
    <name type="scientific">Pedobacter quisquiliarum</name>
    <dbReference type="NCBI Taxonomy" id="1834438"/>
    <lineage>
        <taxon>Bacteria</taxon>
        <taxon>Pseudomonadati</taxon>
        <taxon>Bacteroidota</taxon>
        <taxon>Sphingobacteriia</taxon>
        <taxon>Sphingobacteriales</taxon>
        <taxon>Sphingobacteriaceae</taxon>
        <taxon>Pedobacter</taxon>
    </lineage>
</organism>
<keyword evidence="6 9" id="KW-0472">Membrane</keyword>
<name>A0A916UAY5_9SPHI</name>
<dbReference type="AlphaFoldDB" id="A0A916UAY5"/>
<evidence type="ECO:0000313" key="10">
    <source>
        <dbReference type="EMBL" id="GGC64414.1"/>
    </source>
</evidence>
<evidence type="ECO:0000256" key="3">
    <source>
        <dbReference type="ARBA" id="ARBA00022679"/>
    </source>
</evidence>
<feature type="transmembrane region" description="Helical" evidence="9">
    <location>
        <begin position="71"/>
        <end position="89"/>
    </location>
</feature>
<keyword evidence="7" id="KW-0479">Metal-binding</keyword>
<dbReference type="GO" id="GO:0044038">
    <property type="term" value="P:cell wall macromolecule biosynthetic process"/>
    <property type="evidence" value="ECO:0007669"/>
    <property type="project" value="TreeGrafter"/>
</dbReference>
<evidence type="ECO:0000256" key="8">
    <source>
        <dbReference type="SAM" id="MobiDB-lite"/>
    </source>
</evidence>
<evidence type="ECO:0000256" key="2">
    <source>
        <dbReference type="ARBA" id="ARBA00022475"/>
    </source>
</evidence>
<proteinExistence type="predicted"/>
<feature type="transmembrane region" description="Helical" evidence="9">
    <location>
        <begin position="6"/>
        <end position="26"/>
    </location>
</feature>
<comment type="subcellular location">
    <subcellularLocation>
        <location evidence="1">Cell membrane</location>
        <topology evidence="1">Multi-pass membrane protein</topology>
    </subcellularLocation>
</comment>
<dbReference type="GO" id="GO:0009103">
    <property type="term" value="P:lipopolysaccharide biosynthetic process"/>
    <property type="evidence" value="ECO:0007669"/>
    <property type="project" value="TreeGrafter"/>
</dbReference>
<protein>
    <submittedName>
        <fullName evidence="10">Undecaprenyl-phosphate alpha-N-acetylglucosaminyl 1-phosphate transferase</fullName>
    </submittedName>
</protein>
<feature type="binding site" evidence="7">
    <location>
        <position position="212"/>
    </location>
    <ligand>
        <name>Mg(2+)</name>
        <dbReference type="ChEBI" id="CHEBI:18420"/>
    </ligand>
</feature>
<keyword evidence="3 10" id="KW-0808">Transferase</keyword>
<feature type="transmembrane region" description="Helical" evidence="9">
    <location>
        <begin position="131"/>
        <end position="152"/>
    </location>
</feature>
<feature type="transmembrane region" description="Helical" evidence="9">
    <location>
        <begin position="101"/>
        <end position="119"/>
    </location>
</feature>
<dbReference type="Proteomes" id="UP000651668">
    <property type="component" value="Unassembled WGS sequence"/>
</dbReference>
<dbReference type="GO" id="GO:0046872">
    <property type="term" value="F:metal ion binding"/>
    <property type="evidence" value="ECO:0007669"/>
    <property type="project" value="UniProtKB-KW"/>
</dbReference>
<dbReference type="PANTHER" id="PTHR22926:SF3">
    <property type="entry name" value="UNDECAPRENYL-PHOSPHATE ALPHA-N-ACETYLGLUCOSAMINYL 1-PHOSPHATE TRANSFERASE"/>
    <property type="match status" value="1"/>
</dbReference>
<feature type="transmembrane region" description="Helical" evidence="9">
    <location>
        <begin position="159"/>
        <end position="177"/>
    </location>
</feature>
<feature type="transmembrane region" description="Helical" evidence="9">
    <location>
        <begin position="255"/>
        <end position="276"/>
    </location>
</feature>
<feature type="transmembrane region" description="Helical" evidence="9">
    <location>
        <begin position="47"/>
        <end position="65"/>
    </location>
</feature>